<reference evidence="5" key="1">
    <citation type="submission" date="2020-06" db="EMBL/GenBank/DDBJ databases">
        <authorList>
            <person name="Li T."/>
            <person name="Hu X."/>
            <person name="Zhang T."/>
            <person name="Song X."/>
            <person name="Zhang H."/>
            <person name="Dai N."/>
            <person name="Sheng W."/>
            <person name="Hou X."/>
            <person name="Wei L."/>
        </authorList>
    </citation>
    <scope>NUCLEOTIDE SEQUENCE</scope>
    <source>
        <strain evidence="5">KEN1</strain>
        <tissue evidence="5">Leaf</tissue>
    </source>
</reference>
<feature type="region of interest" description="Disordered" evidence="4">
    <location>
        <begin position="1"/>
        <end position="149"/>
    </location>
</feature>
<proteinExistence type="predicted"/>
<keyword evidence="3" id="KW-0175">Coiled coil</keyword>
<feature type="coiled-coil region" evidence="3">
    <location>
        <begin position="289"/>
        <end position="344"/>
    </location>
</feature>
<gene>
    <name evidence="5" type="ORF">Slati_1589900</name>
</gene>
<protein>
    <submittedName>
        <fullName evidence="5">Uncharacterized protein</fullName>
    </submittedName>
</protein>
<sequence>MKLKIVHQNQESRGGEEQVMKKEELELEETEEAQIHVSPENESTKENSPPPELSPISGSHPMLISGKRRRKPKELIDEVSPIIRRKKRKSSASKSKIGTPDSGGTLMSKKRRPKSLPLTVVQKKKEKEEPLVPQLGQPEEQSGNDSDEVASEVLEGTKFSGSSFHFKDVKSFEEFHIVVNGVCIDSELPEHIRRKYYELCCSKNAFLHDRVLPGLYSKLAAGMIVETINIADVIRGCKLNTPRKDFEVWEKSLRSFELLGLNVGFLRARLRRLLSLAFDTEGALEVRRYWETQKEQSRTEEEIQKLEAKLVELKELSAKYDHEIENLKTKAESYELKFQEEVDAPW</sequence>
<comment type="caution">
    <text evidence="5">The sequence shown here is derived from an EMBL/GenBank/DDBJ whole genome shotgun (WGS) entry which is preliminary data.</text>
</comment>
<dbReference type="InterPro" id="IPR007930">
    <property type="entry name" value="DUF724"/>
</dbReference>
<dbReference type="AlphaFoldDB" id="A0AAW2X9Z7"/>
<name>A0AAW2X9Z7_9LAMI</name>
<feature type="compositionally biased region" description="Basic and acidic residues" evidence="4">
    <location>
        <begin position="13"/>
        <end position="24"/>
    </location>
</feature>
<dbReference type="EMBL" id="JACGWN010000005">
    <property type="protein sequence ID" value="KAL0450335.1"/>
    <property type="molecule type" value="Genomic_DNA"/>
</dbReference>
<evidence type="ECO:0000313" key="5">
    <source>
        <dbReference type="EMBL" id="KAL0450335.1"/>
    </source>
</evidence>
<keyword evidence="1" id="KW-0813">Transport</keyword>
<evidence type="ECO:0000256" key="4">
    <source>
        <dbReference type="SAM" id="MobiDB-lite"/>
    </source>
</evidence>
<evidence type="ECO:0000256" key="3">
    <source>
        <dbReference type="SAM" id="Coils"/>
    </source>
</evidence>
<keyword evidence="2" id="KW-0341">Growth regulation</keyword>
<dbReference type="Pfam" id="PF05266">
    <property type="entry name" value="DUF724"/>
    <property type="match status" value="1"/>
</dbReference>
<organism evidence="5">
    <name type="scientific">Sesamum latifolium</name>
    <dbReference type="NCBI Taxonomy" id="2727402"/>
    <lineage>
        <taxon>Eukaryota</taxon>
        <taxon>Viridiplantae</taxon>
        <taxon>Streptophyta</taxon>
        <taxon>Embryophyta</taxon>
        <taxon>Tracheophyta</taxon>
        <taxon>Spermatophyta</taxon>
        <taxon>Magnoliopsida</taxon>
        <taxon>eudicotyledons</taxon>
        <taxon>Gunneridae</taxon>
        <taxon>Pentapetalae</taxon>
        <taxon>asterids</taxon>
        <taxon>lamiids</taxon>
        <taxon>Lamiales</taxon>
        <taxon>Pedaliaceae</taxon>
        <taxon>Sesamum</taxon>
    </lineage>
</organism>
<reference evidence="5" key="2">
    <citation type="journal article" date="2024" name="Plant">
        <title>Genomic evolution and insights into agronomic trait innovations of Sesamum species.</title>
        <authorList>
            <person name="Miao H."/>
            <person name="Wang L."/>
            <person name="Qu L."/>
            <person name="Liu H."/>
            <person name="Sun Y."/>
            <person name="Le M."/>
            <person name="Wang Q."/>
            <person name="Wei S."/>
            <person name="Zheng Y."/>
            <person name="Lin W."/>
            <person name="Duan Y."/>
            <person name="Cao H."/>
            <person name="Xiong S."/>
            <person name="Wang X."/>
            <person name="Wei L."/>
            <person name="Li C."/>
            <person name="Ma Q."/>
            <person name="Ju M."/>
            <person name="Zhao R."/>
            <person name="Li G."/>
            <person name="Mu C."/>
            <person name="Tian Q."/>
            <person name="Mei H."/>
            <person name="Zhang T."/>
            <person name="Gao T."/>
            <person name="Zhang H."/>
        </authorList>
    </citation>
    <scope>NUCLEOTIDE SEQUENCE</scope>
    <source>
        <strain evidence="5">KEN1</strain>
    </source>
</reference>
<evidence type="ECO:0000256" key="2">
    <source>
        <dbReference type="ARBA" id="ARBA00022604"/>
    </source>
</evidence>
<accession>A0AAW2X9Z7</accession>
<evidence type="ECO:0000256" key="1">
    <source>
        <dbReference type="ARBA" id="ARBA00022448"/>
    </source>
</evidence>